<sequence length="303" mass="33925">MKRKILFTIMIAMLILILISCTAKDNETKETVNVKNEFMSLRESYKSQLTKKTSAPQKYKELPVLDNASLITYESGDLSLKALISNNVDENKKHPAIVFVHGGFAFDIGYWEIAKPYIDSGFIVMTPMLRGENGNQGNYELIYGEVDDVIAAGKYLKELSYVDPDNIFLVGHSSGGAISMLASMMPSDYKAISSFGGAPLDLQAELNANKQLEQIIPFDTSISTEFDLRTPIKYPHCVSKPLYMFVESESHIPGIQDLTKSFSEKIKENGMESEYYVIQGNHVSALDESVKKSIEIFKNKIEK</sequence>
<dbReference type="GO" id="GO:0008236">
    <property type="term" value="F:serine-type peptidase activity"/>
    <property type="evidence" value="ECO:0007669"/>
    <property type="project" value="InterPro"/>
</dbReference>
<dbReference type="SUPFAM" id="SSF53474">
    <property type="entry name" value="alpha/beta-Hydrolases"/>
    <property type="match status" value="1"/>
</dbReference>
<gene>
    <name evidence="3" type="ORF">SAMN02194393_05542</name>
</gene>
<protein>
    <submittedName>
        <fullName evidence="3">Alpha/beta hydrolase family protein</fullName>
    </submittedName>
</protein>
<dbReference type="Pfam" id="PF00326">
    <property type="entry name" value="Peptidase_S9"/>
    <property type="match status" value="1"/>
</dbReference>
<dbReference type="Gene3D" id="3.40.50.1820">
    <property type="entry name" value="alpha/beta hydrolase"/>
    <property type="match status" value="1"/>
</dbReference>
<feature type="chain" id="PRO_5038949756" evidence="1">
    <location>
        <begin position="24"/>
        <end position="303"/>
    </location>
</feature>
<keyword evidence="3" id="KW-0378">Hydrolase</keyword>
<dbReference type="GO" id="GO:0006508">
    <property type="term" value="P:proteolysis"/>
    <property type="evidence" value="ECO:0007669"/>
    <property type="project" value="InterPro"/>
</dbReference>
<keyword evidence="1" id="KW-0732">Signal</keyword>
<feature type="domain" description="Peptidase S9 prolyl oligopeptidase catalytic" evidence="2">
    <location>
        <begin position="118"/>
        <end position="192"/>
    </location>
</feature>
<dbReference type="RefSeq" id="WP_170917629.1">
    <property type="nucleotide sequence ID" value="NZ_FUZT01000032.1"/>
</dbReference>
<dbReference type="EMBL" id="FUZT01000032">
    <property type="protein sequence ID" value="SKC92811.1"/>
    <property type="molecule type" value="Genomic_DNA"/>
</dbReference>
<proteinExistence type="predicted"/>
<accession>A0A1T5MX49</accession>
<reference evidence="4" key="1">
    <citation type="submission" date="2017-02" db="EMBL/GenBank/DDBJ databases">
        <authorList>
            <person name="Varghese N."/>
            <person name="Submissions S."/>
        </authorList>
    </citation>
    <scope>NUCLEOTIDE SEQUENCE [LARGE SCALE GENOMIC DNA]</scope>
    <source>
        <strain evidence="4">M1</strain>
    </source>
</reference>
<dbReference type="PROSITE" id="PS51257">
    <property type="entry name" value="PROKAR_LIPOPROTEIN"/>
    <property type="match status" value="1"/>
</dbReference>
<dbReference type="Proteomes" id="UP000190285">
    <property type="component" value="Unassembled WGS sequence"/>
</dbReference>
<evidence type="ECO:0000256" key="1">
    <source>
        <dbReference type="SAM" id="SignalP"/>
    </source>
</evidence>
<feature type="signal peptide" evidence="1">
    <location>
        <begin position="1"/>
        <end position="23"/>
    </location>
</feature>
<evidence type="ECO:0000313" key="4">
    <source>
        <dbReference type="Proteomes" id="UP000190285"/>
    </source>
</evidence>
<keyword evidence="4" id="KW-1185">Reference proteome</keyword>
<dbReference type="InterPro" id="IPR001375">
    <property type="entry name" value="Peptidase_S9_cat"/>
</dbReference>
<name>A0A1T5MX49_9FIRM</name>
<dbReference type="InterPro" id="IPR029058">
    <property type="entry name" value="AB_hydrolase_fold"/>
</dbReference>
<dbReference type="STRING" id="36842.SAMN02194393_05542"/>
<organism evidence="3 4">
    <name type="scientific">Maledivibacter halophilus</name>
    <dbReference type="NCBI Taxonomy" id="36842"/>
    <lineage>
        <taxon>Bacteria</taxon>
        <taxon>Bacillati</taxon>
        <taxon>Bacillota</taxon>
        <taxon>Clostridia</taxon>
        <taxon>Peptostreptococcales</taxon>
        <taxon>Caminicellaceae</taxon>
        <taxon>Maledivibacter</taxon>
    </lineage>
</organism>
<evidence type="ECO:0000313" key="3">
    <source>
        <dbReference type="EMBL" id="SKC92811.1"/>
    </source>
</evidence>
<dbReference type="AlphaFoldDB" id="A0A1T5MX49"/>
<evidence type="ECO:0000259" key="2">
    <source>
        <dbReference type="Pfam" id="PF00326"/>
    </source>
</evidence>